<dbReference type="EMBL" id="JAUSQU010000001">
    <property type="protein sequence ID" value="MDP9844893.1"/>
    <property type="molecule type" value="Genomic_DNA"/>
</dbReference>
<dbReference type="SUPFAM" id="SSF141571">
    <property type="entry name" value="Pentapeptide repeat-like"/>
    <property type="match status" value="1"/>
</dbReference>
<accession>A0ABT9QF20</accession>
<proteinExistence type="predicted"/>
<dbReference type="Gene3D" id="2.160.20.80">
    <property type="entry name" value="E3 ubiquitin-protein ligase SopA"/>
    <property type="match status" value="1"/>
</dbReference>
<organism evidence="1 2">
    <name type="scientific">Streptosporangium lutulentum</name>
    <dbReference type="NCBI Taxonomy" id="1461250"/>
    <lineage>
        <taxon>Bacteria</taxon>
        <taxon>Bacillati</taxon>
        <taxon>Actinomycetota</taxon>
        <taxon>Actinomycetes</taxon>
        <taxon>Streptosporangiales</taxon>
        <taxon>Streptosporangiaceae</taxon>
        <taxon>Streptosporangium</taxon>
    </lineage>
</organism>
<name>A0ABT9QF20_9ACTN</name>
<reference evidence="1 2" key="1">
    <citation type="submission" date="2023-07" db="EMBL/GenBank/DDBJ databases">
        <title>Sequencing the genomes of 1000 actinobacteria strains.</title>
        <authorList>
            <person name="Klenk H.-P."/>
        </authorList>
    </citation>
    <scope>NUCLEOTIDE SEQUENCE [LARGE SCALE GENOMIC DNA]</scope>
    <source>
        <strain evidence="1 2">DSM 46740</strain>
    </source>
</reference>
<evidence type="ECO:0000313" key="1">
    <source>
        <dbReference type="EMBL" id="MDP9844893.1"/>
    </source>
</evidence>
<keyword evidence="2" id="KW-1185">Reference proteome</keyword>
<evidence type="ECO:0000313" key="2">
    <source>
        <dbReference type="Proteomes" id="UP001225356"/>
    </source>
</evidence>
<gene>
    <name evidence="1" type="ORF">J2853_004104</name>
</gene>
<dbReference type="RefSeq" id="WP_370879301.1">
    <property type="nucleotide sequence ID" value="NZ_JAUSQU010000001.1"/>
</dbReference>
<dbReference type="InterPro" id="IPR001646">
    <property type="entry name" value="5peptide_repeat"/>
</dbReference>
<dbReference type="Proteomes" id="UP001225356">
    <property type="component" value="Unassembled WGS sequence"/>
</dbReference>
<sequence>MYLKGADLTGADLTGADLTGAESTGADLRGVKGMTADQIRKVAITDATTKFQNRPAGGRHATLDDAALHVLQELRSADLKPRLVQ</sequence>
<protein>
    <submittedName>
        <fullName evidence="1">Uncharacterized protein YjbI with pentapeptide repeats</fullName>
    </submittedName>
</protein>
<dbReference type="Pfam" id="PF00805">
    <property type="entry name" value="Pentapeptide"/>
    <property type="match status" value="1"/>
</dbReference>
<comment type="caution">
    <text evidence="1">The sequence shown here is derived from an EMBL/GenBank/DDBJ whole genome shotgun (WGS) entry which is preliminary data.</text>
</comment>